<evidence type="ECO:0000256" key="1">
    <source>
        <dbReference type="ARBA" id="ARBA00004651"/>
    </source>
</evidence>
<evidence type="ECO:0000256" key="6">
    <source>
        <dbReference type="ARBA" id="ARBA00022989"/>
    </source>
</evidence>
<evidence type="ECO:0008006" key="12">
    <source>
        <dbReference type="Google" id="ProtNLM"/>
    </source>
</evidence>
<evidence type="ECO:0000256" key="9">
    <source>
        <dbReference type="ARBA" id="ARBA00023224"/>
    </source>
</evidence>
<dbReference type="Proteomes" id="UP000494106">
    <property type="component" value="Unassembled WGS sequence"/>
</dbReference>
<dbReference type="AlphaFoldDB" id="A0A8S1AK29"/>
<accession>A0A8S1AK29</accession>
<evidence type="ECO:0000256" key="5">
    <source>
        <dbReference type="ARBA" id="ARBA00022725"/>
    </source>
</evidence>
<evidence type="ECO:0000256" key="8">
    <source>
        <dbReference type="ARBA" id="ARBA00023170"/>
    </source>
</evidence>
<proteinExistence type="predicted"/>
<dbReference type="Pfam" id="PF02949">
    <property type="entry name" value="7tm_6"/>
    <property type="match status" value="2"/>
</dbReference>
<gene>
    <name evidence="10" type="ORF">APLA_LOCUS10833</name>
</gene>
<evidence type="ECO:0000256" key="2">
    <source>
        <dbReference type="ARBA" id="ARBA00022475"/>
    </source>
</evidence>
<dbReference type="OrthoDB" id="6604226at2759"/>
<organism evidence="10 11">
    <name type="scientific">Arctia plantaginis</name>
    <name type="common">Wood tiger moth</name>
    <name type="synonym">Phalaena plantaginis</name>
    <dbReference type="NCBI Taxonomy" id="874455"/>
    <lineage>
        <taxon>Eukaryota</taxon>
        <taxon>Metazoa</taxon>
        <taxon>Ecdysozoa</taxon>
        <taxon>Arthropoda</taxon>
        <taxon>Hexapoda</taxon>
        <taxon>Insecta</taxon>
        <taxon>Pterygota</taxon>
        <taxon>Neoptera</taxon>
        <taxon>Endopterygota</taxon>
        <taxon>Lepidoptera</taxon>
        <taxon>Glossata</taxon>
        <taxon>Ditrysia</taxon>
        <taxon>Noctuoidea</taxon>
        <taxon>Erebidae</taxon>
        <taxon>Arctiinae</taxon>
        <taxon>Arctia</taxon>
    </lineage>
</organism>
<keyword evidence="7" id="KW-0472">Membrane</keyword>
<comment type="caution">
    <text evidence="10">The sequence shown here is derived from an EMBL/GenBank/DDBJ whole genome shotgun (WGS) entry which is preliminary data.</text>
</comment>
<keyword evidence="4" id="KW-0812">Transmembrane</keyword>
<dbReference type="PANTHER" id="PTHR21137">
    <property type="entry name" value="ODORANT RECEPTOR"/>
    <property type="match status" value="1"/>
</dbReference>
<evidence type="ECO:0000256" key="3">
    <source>
        <dbReference type="ARBA" id="ARBA00022606"/>
    </source>
</evidence>
<keyword evidence="9" id="KW-0807">Transducer</keyword>
<dbReference type="GO" id="GO:0007165">
    <property type="term" value="P:signal transduction"/>
    <property type="evidence" value="ECO:0007669"/>
    <property type="project" value="UniProtKB-KW"/>
</dbReference>
<keyword evidence="11" id="KW-1185">Reference proteome</keyword>
<dbReference type="PANTHER" id="PTHR21137:SF35">
    <property type="entry name" value="ODORANT RECEPTOR 19A-RELATED"/>
    <property type="match status" value="1"/>
</dbReference>
<dbReference type="GO" id="GO:0005886">
    <property type="term" value="C:plasma membrane"/>
    <property type="evidence" value="ECO:0007669"/>
    <property type="project" value="UniProtKB-SubCell"/>
</dbReference>
<evidence type="ECO:0000313" key="10">
    <source>
        <dbReference type="EMBL" id="CAB3246336.1"/>
    </source>
</evidence>
<evidence type="ECO:0000256" key="4">
    <source>
        <dbReference type="ARBA" id="ARBA00022692"/>
    </source>
</evidence>
<dbReference type="EMBL" id="CADEBC010000525">
    <property type="protein sequence ID" value="CAB3246336.1"/>
    <property type="molecule type" value="Genomic_DNA"/>
</dbReference>
<evidence type="ECO:0000313" key="11">
    <source>
        <dbReference type="Proteomes" id="UP000494106"/>
    </source>
</evidence>
<keyword evidence="6" id="KW-1133">Transmembrane helix</keyword>
<protein>
    <recommendedName>
        <fullName evidence="12">Odorant receptor</fullName>
    </recommendedName>
</protein>
<reference evidence="10 11" key="1">
    <citation type="submission" date="2020-04" db="EMBL/GenBank/DDBJ databases">
        <authorList>
            <person name="Wallbank WR R."/>
            <person name="Pardo Diaz C."/>
            <person name="Kozak K."/>
            <person name="Martin S."/>
            <person name="Jiggins C."/>
            <person name="Moest M."/>
            <person name="Warren A I."/>
            <person name="Byers J.R.P. K."/>
            <person name="Montejo-Kovacevich G."/>
            <person name="Yen C E."/>
        </authorList>
    </citation>
    <scope>NUCLEOTIDE SEQUENCE [LARGE SCALE GENOMIC DNA]</scope>
</reference>
<keyword evidence="5" id="KW-0552">Olfaction</keyword>
<dbReference type="InterPro" id="IPR004117">
    <property type="entry name" value="7tm6_olfct_rcpt"/>
</dbReference>
<evidence type="ECO:0000256" key="7">
    <source>
        <dbReference type="ARBA" id="ARBA00023136"/>
    </source>
</evidence>
<keyword evidence="8" id="KW-0675">Receptor</keyword>
<dbReference type="GO" id="GO:0005549">
    <property type="term" value="F:odorant binding"/>
    <property type="evidence" value="ECO:0007669"/>
    <property type="project" value="InterPro"/>
</dbReference>
<dbReference type="GO" id="GO:0004984">
    <property type="term" value="F:olfactory receptor activity"/>
    <property type="evidence" value="ECO:0007669"/>
    <property type="project" value="InterPro"/>
</dbReference>
<name>A0A8S1AK29_ARCPL</name>
<comment type="subcellular location">
    <subcellularLocation>
        <location evidence="1">Cell membrane</location>
        <topology evidence="1">Multi-pass membrane protein</topology>
    </subcellularLocation>
</comment>
<keyword evidence="3" id="KW-0716">Sensory transduction</keyword>
<sequence length="223" mass="25716">MGIVKEILSIVGEDIMQPKNSVQERMPVDPKKSIQFCIGTAFQLVTISMSALIYLGVDSVTFCIAFCGCAELDIVKEKILNITPVFNKSGDDVEEILLTNYKKLVDCVKHHQTIVRNSTPLSKQVAWPFPFTIDIIQTKTMRFREKSEELPTTMYKCIWYEQDVKFKRALCLAMICMSRPLMLRAGHYVQLSRPTFVSVRFYLANILDRNEREYPDIYLQVNI</sequence>
<keyword evidence="2" id="KW-1003">Cell membrane</keyword>